<dbReference type="PANTHER" id="PTHR22889">
    <property type="entry name" value="WD REPEAT-CONTAINING PROTEIN 89"/>
    <property type="match status" value="1"/>
</dbReference>
<dbReference type="Proteomes" id="UP000094389">
    <property type="component" value="Unassembled WGS sequence"/>
</dbReference>
<accession>A0A1E4S744</accession>
<dbReference type="RefSeq" id="XP_020072337.1">
    <property type="nucleotide sequence ID" value="XM_020212231.1"/>
</dbReference>
<proteinExistence type="predicted"/>
<evidence type="ECO:0000256" key="3">
    <source>
        <dbReference type="PROSITE-ProRule" id="PRU00221"/>
    </source>
</evidence>
<name>A0A1E4S744_CYBJN</name>
<keyword evidence="2" id="KW-0677">Repeat</keyword>
<keyword evidence="5" id="KW-1185">Reference proteome</keyword>
<dbReference type="PROSITE" id="PS50082">
    <property type="entry name" value="WD_REPEATS_2"/>
    <property type="match status" value="2"/>
</dbReference>
<evidence type="ECO:0000313" key="5">
    <source>
        <dbReference type="Proteomes" id="UP000094389"/>
    </source>
</evidence>
<dbReference type="GeneID" id="30986627"/>
<organism evidence="4 5">
    <name type="scientific">Cyberlindnera jadinii (strain ATCC 18201 / CBS 1600 / BCRC 20928 / JCM 3617 / NBRC 0987 / NRRL Y-1542)</name>
    <name type="common">Torula yeast</name>
    <name type="synonym">Candida utilis</name>
    <dbReference type="NCBI Taxonomy" id="983966"/>
    <lineage>
        <taxon>Eukaryota</taxon>
        <taxon>Fungi</taxon>
        <taxon>Dikarya</taxon>
        <taxon>Ascomycota</taxon>
        <taxon>Saccharomycotina</taxon>
        <taxon>Saccharomycetes</taxon>
        <taxon>Phaffomycetales</taxon>
        <taxon>Phaffomycetaceae</taxon>
        <taxon>Cyberlindnera</taxon>
    </lineage>
</organism>
<reference evidence="4 5" key="1">
    <citation type="journal article" date="2016" name="Proc. Natl. Acad. Sci. U.S.A.">
        <title>Comparative genomics of biotechnologically important yeasts.</title>
        <authorList>
            <person name="Riley R."/>
            <person name="Haridas S."/>
            <person name="Wolfe K.H."/>
            <person name="Lopes M.R."/>
            <person name="Hittinger C.T."/>
            <person name="Goeker M."/>
            <person name="Salamov A.A."/>
            <person name="Wisecaver J.H."/>
            <person name="Long T.M."/>
            <person name="Calvey C.H."/>
            <person name="Aerts A.L."/>
            <person name="Barry K.W."/>
            <person name="Choi C."/>
            <person name="Clum A."/>
            <person name="Coughlan A.Y."/>
            <person name="Deshpande S."/>
            <person name="Douglass A.P."/>
            <person name="Hanson S.J."/>
            <person name="Klenk H.-P."/>
            <person name="LaButti K.M."/>
            <person name="Lapidus A."/>
            <person name="Lindquist E.A."/>
            <person name="Lipzen A.M."/>
            <person name="Meier-Kolthoff J.P."/>
            <person name="Ohm R.A."/>
            <person name="Otillar R.P."/>
            <person name="Pangilinan J.L."/>
            <person name="Peng Y."/>
            <person name="Rokas A."/>
            <person name="Rosa C.A."/>
            <person name="Scheuner C."/>
            <person name="Sibirny A.A."/>
            <person name="Slot J.C."/>
            <person name="Stielow J.B."/>
            <person name="Sun H."/>
            <person name="Kurtzman C.P."/>
            <person name="Blackwell M."/>
            <person name="Grigoriev I.V."/>
            <person name="Jeffries T.W."/>
        </authorList>
    </citation>
    <scope>NUCLEOTIDE SEQUENCE [LARGE SCALE GENOMIC DNA]</scope>
    <source>
        <strain evidence="5">ATCC 18201 / CBS 1600 / BCRC 20928 / JCM 3617 / NBRC 0987 / NRRL Y-1542</strain>
    </source>
</reference>
<sequence>MTVASLLASHDNGDNWALDFVPLKNHGLVTSFSDGTLKLYPVGGPLGRSFTSIRTIKAHDCSIKRARSIDGNDLVGTAGEDGIKIFDLRQQGDKAVMSFHNERNIPFLSLDAKAHLLAGGTELKQQDSELYIWDLRSTGVVRSFVDSHHDDITELRFHPTDDTFLLSGSTDGYVNIYDLTIPEEDDSLYQVINFASIHSAGWLSANRIYTLSHMETFAIHELNDRSDSNVEPQPLEFGDVRDKWECEYVVDVYPGFIAKGSNSRFIASLCPFRDEQIDLINKVDLNSAHGEEVVRTVYCPPNSDLIYTGGEDGCVKVWRS</sequence>
<dbReference type="PANTHER" id="PTHR22889:SF0">
    <property type="entry name" value="WD REPEAT-CONTAINING PROTEIN 89"/>
    <property type="match status" value="1"/>
</dbReference>
<dbReference type="Pfam" id="PF00400">
    <property type="entry name" value="WD40"/>
    <property type="match status" value="2"/>
</dbReference>
<dbReference type="STRING" id="983966.A0A1E4S744"/>
<feature type="repeat" description="WD" evidence="3">
    <location>
        <begin position="145"/>
        <end position="179"/>
    </location>
</feature>
<dbReference type="InterPro" id="IPR015943">
    <property type="entry name" value="WD40/YVTN_repeat-like_dom_sf"/>
</dbReference>
<keyword evidence="1 3" id="KW-0853">WD repeat</keyword>
<gene>
    <name evidence="4" type="ORF">CYBJADRAFT_117563</name>
</gene>
<dbReference type="Gene3D" id="2.130.10.10">
    <property type="entry name" value="YVTN repeat-like/Quinoprotein amine dehydrogenase"/>
    <property type="match status" value="1"/>
</dbReference>
<evidence type="ECO:0000256" key="1">
    <source>
        <dbReference type="ARBA" id="ARBA00022574"/>
    </source>
</evidence>
<evidence type="ECO:0000256" key="2">
    <source>
        <dbReference type="ARBA" id="ARBA00022737"/>
    </source>
</evidence>
<dbReference type="PROSITE" id="PS50294">
    <property type="entry name" value="WD_REPEATS_REGION"/>
    <property type="match status" value="2"/>
</dbReference>
<dbReference type="EMBL" id="KV453926">
    <property type="protein sequence ID" value="ODV75298.1"/>
    <property type="molecule type" value="Genomic_DNA"/>
</dbReference>
<dbReference type="InterPro" id="IPR001680">
    <property type="entry name" value="WD40_rpt"/>
</dbReference>
<dbReference type="OrthoDB" id="25131at2759"/>
<dbReference type="OMA" id="SIHSCGW"/>
<dbReference type="SMART" id="SM00320">
    <property type="entry name" value="WD40"/>
    <property type="match status" value="4"/>
</dbReference>
<dbReference type="AlphaFoldDB" id="A0A1E4S744"/>
<dbReference type="InterPro" id="IPR039328">
    <property type="entry name" value="WDR89"/>
</dbReference>
<protein>
    <submittedName>
        <fullName evidence="4">WD40 repeat-like protein</fullName>
    </submittedName>
</protein>
<dbReference type="InterPro" id="IPR036322">
    <property type="entry name" value="WD40_repeat_dom_sf"/>
</dbReference>
<dbReference type="SUPFAM" id="SSF50978">
    <property type="entry name" value="WD40 repeat-like"/>
    <property type="match status" value="1"/>
</dbReference>
<feature type="repeat" description="WD" evidence="3">
    <location>
        <begin position="286"/>
        <end position="320"/>
    </location>
</feature>
<evidence type="ECO:0000313" key="4">
    <source>
        <dbReference type="EMBL" id="ODV75298.1"/>
    </source>
</evidence>
<feature type="non-terminal residue" evidence="4">
    <location>
        <position position="320"/>
    </location>
</feature>